<evidence type="ECO:0000256" key="2">
    <source>
        <dbReference type="ARBA" id="ARBA00022448"/>
    </source>
</evidence>
<dbReference type="Proteomes" id="UP000241421">
    <property type="component" value="Unassembled WGS sequence"/>
</dbReference>
<dbReference type="EMBL" id="PXWF02000259">
    <property type="protein sequence ID" value="PWF45034.1"/>
    <property type="molecule type" value="Genomic_DNA"/>
</dbReference>
<evidence type="ECO:0000256" key="5">
    <source>
        <dbReference type="ARBA" id="ARBA00022692"/>
    </source>
</evidence>
<keyword evidence="14" id="KW-1185">Reference proteome</keyword>
<keyword evidence="9" id="KW-0798">TonB box</keyword>
<keyword evidence="10" id="KW-0472">Membrane</keyword>
<dbReference type="PANTHER" id="PTHR32552">
    <property type="entry name" value="FERRICHROME IRON RECEPTOR-RELATED"/>
    <property type="match status" value="1"/>
</dbReference>
<dbReference type="OrthoDB" id="183532at2"/>
<evidence type="ECO:0000313" key="14">
    <source>
        <dbReference type="Proteomes" id="UP000241421"/>
    </source>
</evidence>
<proteinExistence type="predicted"/>
<evidence type="ECO:0000256" key="6">
    <source>
        <dbReference type="ARBA" id="ARBA00022729"/>
    </source>
</evidence>
<keyword evidence="3" id="KW-1134">Transmembrane beta strand</keyword>
<comment type="caution">
    <text evidence="13">The sequence shown here is derived from an EMBL/GenBank/DDBJ whole genome shotgun (WGS) entry which is preliminary data.</text>
</comment>
<evidence type="ECO:0000256" key="10">
    <source>
        <dbReference type="ARBA" id="ARBA00023136"/>
    </source>
</evidence>
<accession>A0A2U2HHC8</accession>
<evidence type="ECO:0000313" key="13">
    <source>
        <dbReference type="EMBL" id="PWF45034.1"/>
    </source>
</evidence>
<reference evidence="13 14" key="1">
    <citation type="submission" date="2018-04" db="EMBL/GenBank/DDBJ databases">
        <title>Massilia violaceinigra sp. nov., a novel purple-pigmented bacterium isolated from Tianshan glacier, Xinjiang, China.</title>
        <authorList>
            <person name="Wang H."/>
        </authorList>
    </citation>
    <scope>NUCLEOTIDE SEQUENCE [LARGE SCALE GENOMIC DNA]</scope>
    <source>
        <strain evidence="13 14">B448-2</strain>
    </source>
</reference>
<sequence>MSPTCSSSTRQPALGRHNLVWGANVRHARDRVVNGDVVAFLPARVNQNWTSLFAQDEIRLGESVRATLGARVERNDYTGNEFLPTLRLAWKAAPNHALWAAASRTVRAPSRLDADAFIPARPPHLLRGGPAVRSELANVFELGYRGQPSPALSWSATVFHNDYKRLRTLELDPGKTFLTFGNQMEGRASGVEMWGNLQLSQRWRLSAGLFGLHQRLTLLPGAFDTAAPQASRKDPSHTAQLRASFNVSDDKEFDMALRRVGKLDNPQVPAYTALDMRFGWRLGPGFSLALSGRNLTGGHGEYGPLATRIEVPRSVGLSLVWRD</sequence>
<comment type="subcellular location">
    <subcellularLocation>
        <location evidence="1">Cell outer membrane</location>
        <topology evidence="1">Multi-pass membrane protein</topology>
    </subcellularLocation>
</comment>
<keyword evidence="7" id="KW-0408">Iron</keyword>
<dbReference type="PANTHER" id="PTHR32552:SF89">
    <property type="entry name" value="CATECHOLATE SIDEROPHORE RECEPTOR FIU"/>
    <property type="match status" value="1"/>
</dbReference>
<evidence type="ECO:0000256" key="1">
    <source>
        <dbReference type="ARBA" id="ARBA00004571"/>
    </source>
</evidence>
<dbReference type="Pfam" id="PF00593">
    <property type="entry name" value="TonB_dep_Rec_b-barrel"/>
    <property type="match status" value="1"/>
</dbReference>
<name>A0A2U2HHC8_9BURK</name>
<dbReference type="GO" id="GO:0009279">
    <property type="term" value="C:cell outer membrane"/>
    <property type="evidence" value="ECO:0007669"/>
    <property type="project" value="UniProtKB-SubCell"/>
</dbReference>
<dbReference type="SUPFAM" id="SSF56935">
    <property type="entry name" value="Porins"/>
    <property type="match status" value="1"/>
</dbReference>
<dbReference type="Gene3D" id="2.40.170.20">
    <property type="entry name" value="TonB-dependent receptor, beta-barrel domain"/>
    <property type="match status" value="1"/>
</dbReference>
<evidence type="ECO:0000256" key="7">
    <source>
        <dbReference type="ARBA" id="ARBA00023004"/>
    </source>
</evidence>
<keyword evidence="11" id="KW-0998">Cell outer membrane</keyword>
<protein>
    <recommendedName>
        <fullName evidence="12">TonB-dependent receptor-like beta-barrel domain-containing protein</fullName>
    </recommendedName>
</protein>
<evidence type="ECO:0000259" key="12">
    <source>
        <dbReference type="Pfam" id="PF00593"/>
    </source>
</evidence>
<keyword evidence="5" id="KW-0812">Transmembrane</keyword>
<evidence type="ECO:0000256" key="9">
    <source>
        <dbReference type="ARBA" id="ARBA00023077"/>
    </source>
</evidence>
<dbReference type="AlphaFoldDB" id="A0A2U2HHC8"/>
<keyword evidence="6" id="KW-0732">Signal</keyword>
<dbReference type="InterPro" id="IPR000531">
    <property type="entry name" value="Beta-barrel_TonB"/>
</dbReference>
<keyword evidence="4" id="KW-0410">Iron transport</keyword>
<evidence type="ECO:0000256" key="4">
    <source>
        <dbReference type="ARBA" id="ARBA00022496"/>
    </source>
</evidence>
<dbReference type="InterPro" id="IPR036942">
    <property type="entry name" value="Beta-barrel_TonB_sf"/>
</dbReference>
<dbReference type="InterPro" id="IPR039426">
    <property type="entry name" value="TonB-dep_rcpt-like"/>
</dbReference>
<feature type="domain" description="TonB-dependent receptor-like beta-barrel" evidence="12">
    <location>
        <begin position="16"/>
        <end position="295"/>
    </location>
</feature>
<gene>
    <name evidence="13" type="ORF">C7C56_018700</name>
</gene>
<keyword evidence="2" id="KW-0813">Transport</keyword>
<organism evidence="13 14">
    <name type="scientific">Massilia glaciei</name>
    <dbReference type="NCBI Taxonomy" id="1524097"/>
    <lineage>
        <taxon>Bacteria</taxon>
        <taxon>Pseudomonadati</taxon>
        <taxon>Pseudomonadota</taxon>
        <taxon>Betaproteobacteria</taxon>
        <taxon>Burkholderiales</taxon>
        <taxon>Oxalobacteraceae</taxon>
        <taxon>Telluria group</taxon>
        <taxon>Massilia</taxon>
    </lineage>
</organism>
<evidence type="ECO:0000256" key="3">
    <source>
        <dbReference type="ARBA" id="ARBA00022452"/>
    </source>
</evidence>
<evidence type="ECO:0000256" key="11">
    <source>
        <dbReference type="ARBA" id="ARBA00023237"/>
    </source>
</evidence>
<keyword evidence="8" id="KW-0406">Ion transport</keyword>
<dbReference type="GO" id="GO:0015344">
    <property type="term" value="F:siderophore uptake transmembrane transporter activity"/>
    <property type="evidence" value="ECO:0007669"/>
    <property type="project" value="TreeGrafter"/>
</dbReference>
<evidence type="ECO:0000256" key="8">
    <source>
        <dbReference type="ARBA" id="ARBA00023065"/>
    </source>
</evidence>